<dbReference type="InterPro" id="IPR011907">
    <property type="entry name" value="RNase_III"/>
</dbReference>
<dbReference type="SMART" id="SM00358">
    <property type="entry name" value="DSRM"/>
    <property type="match status" value="1"/>
</dbReference>
<feature type="binding site" evidence="9">
    <location>
        <position position="126"/>
    </location>
    <ligand>
        <name>Mg(2+)</name>
        <dbReference type="ChEBI" id="CHEBI:18420"/>
    </ligand>
</feature>
<evidence type="ECO:0000256" key="5">
    <source>
        <dbReference type="ARBA" id="ARBA00022722"/>
    </source>
</evidence>
<dbReference type="Pfam" id="PF00035">
    <property type="entry name" value="dsrm"/>
    <property type="match status" value="1"/>
</dbReference>
<dbReference type="PANTHER" id="PTHR11207:SF0">
    <property type="entry name" value="RIBONUCLEASE 3"/>
    <property type="match status" value="1"/>
</dbReference>
<dbReference type="RefSeq" id="WP_071138170.1">
    <property type="nucleotide sequence ID" value="NZ_DUQN01000136.1"/>
</dbReference>
<comment type="function">
    <text evidence="9">Digests double-stranded RNA. Involved in the processing of primary rRNA transcript to yield the immediate precursors to the large and small rRNAs (23S and 16S). Processes some mRNAs, and tRNAs when they are encoded in the rRNA operon. Processes pre-crRNA and tracrRNA of type II CRISPR loci if present in the organism.</text>
</comment>
<evidence type="ECO:0000313" key="14">
    <source>
        <dbReference type="Proteomes" id="UP000178485"/>
    </source>
</evidence>
<comment type="subcellular location">
    <subcellularLocation>
        <location evidence="9">Cytoplasm</location>
    </subcellularLocation>
</comment>
<keyword evidence="9" id="KW-0460">Magnesium</keyword>
<name>A0A1G4G4Y9_9BACT</name>
<feature type="active site" evidence="9">
    <location>
        <position position="129"/>
    </location>
</feature>
<accession>A0A1G4G4Y9</accession>
<proteinExistence type="inferred from homology"/>
<keyword evidence="7 9" id="KW-0378">Hydrolase</keyword>
<dbReference type="GO" id="GO:0005737">
    <property type="term" value="C:cytoplasm"/>
    <property type="evidence" value="ECO:0007669"/>
    <property type="project" value="UniProtKB-SubCell"/>
</dbReference>
<evidence type="ECO:0000256" key="10">
    <source>
        <dbReference type="SAM" id="MobiDB-lite"/>
    </source>
</evidence>
<evidence type="ECO:0000256" key="9">
    <source>
        <dbReference type="HAMAP-Rule" id="MF_00104"/>
    </source>
</evidence>
<protein>
    <recommendedName>
        <fullName evidence="9">Ribonuclease 3</fullName>
        <ecNumber evidence="9">3.1.26.3</ecNumber>
    </recommendedName>
    <alternativeName>
        <fullName evidence="9">Ribonuclease III</fullName>
        <shortName evidence="9">RNase III</shortName>
    </alternativeName>
</protein>
<keyword evidence="9" id="KW-0699">rRNA-binding</keyword>
<organism evidence="13 14">
    <name type="scientific">Petrimonas mucosa</name>
    <dbReference type="NCBI Taxonomy" id="1642646"/>
    <lineage>
        <taxon>Bacteria</taxon>
        <taxon>Pseudomonadati</taxon>
        <taxon>Bacteroidota</taxon>
        <taxon>Bacteroidia</taxon>
        <taxon>Bacteroidales</taxon>
        <taxon>Dysgonomonadaceae</taxon>
        <taxon>Petrimonas</taxon>
    </lineage>
</organism>
<feature type="binding site" evidence="9">
    <location>
        <position position="57"/>
    </location>
    <ligand>
        <name>Mg(2+)</name>
        <dbReference type="ChEBI" id="CHEBI:18420"/>
    </ligand>
</feature>
<evidence type="ECO:0000256" key="7">
    <source>
        <dbReference type="ARBA" id="ARBA00022801"/>
    </source>
</evidence>
<evidence type="ECO:0000256" key="1">
    <source>
        <dbReference type="ARBA" id="ARBA00000109"/>
    </source>
</evidence>
<keyword evidence="4 9" id="KW-0507">mRNA processing</keyword>
<evidence type="ECO:0000256" key="2">
    <source>
        <dbReference type="ARBA" id="ARBA00010183"/>
    </source>
</evidence>
<evidence type="ECO:0000313" key="13">
    <source>
        <dbReference type="EMBL" id="SCM56031.1"/>
    </source>
</evidence>
<comment type="cofactor">
    <cofactor evidence="9">
        <name>Mg(2+)</name>
        <dbReference type="ChEBI" id="CHEBI:18420"/>
    </cofactor>
</comment>
<evidence type="ECO:0000259" key="11">
    <source>
        <dbReference type="PROSITE" id="PS50137"/>
    </source>
</evidence>
<keyword evidence="9" id="KW-0819">tRNA processing</keyword>
<keyword evidence="5 9" id="KW-0540">Nuclease</keyword>
<dbReference type="EMBL" id="LT608328">
    <property type="protein sequence ID" value="SCM56031.1"/>
    <property type="molecule type" value="Genomic_DNA"/>
</dbReference>
<evidence type="ECO:0000259" key="12">
    <source>
        <dbReference type="PROSITE" id="PS50142"/>
    </source>
</evidence>
<feature type="region of interest" description="Disordered" evidence="10">
    <location>
        <begin position="248"/>
        <end position="267"/>
    </location>
</feature>
<dbReference type="CDD" id="cd00593">
    <property type="entry name" value="RIBOc"/>
    <property type="match status" value="1"/>
</dbReference>
<evidence type="ECO:0000256" key="6">
    <source>
        <dbReference type="ARBA" id="ARBA00022759"/>
    </source>
</evidence>
<dbReference type="GO" id="GO:0008033">
    <property type="term" value="P:tRNA processing"/>
    <property type="evidence" value="ECO:0007669"/>
    <property type="project" value="UniProtKB-KW"/>
</dbReference>
<sequence length="267" mass="30533">MRKVRAIPRKGKEPYFSFYKMLGFYPDRIELYHEALTHRSSSIRSKSGKWVNNERLEFLGDAILDAIVADILYKKFENKKEGFLTSTRSRIVQRETLNKIAIEIGIDKIITSSTRNLAHNTNIYGDALEALIGAIYLDQGYRVAKSFVYETLIKQHINIDTVLKSEVDFKSRLIEWGQKYKVDVGFEVTDSSYDEQNNPVFESRVIVGGMDLGSGKGYSKKESHQKAAKKAIKKLRNDNELLEKLLEKVKNESAEQPTTEEGAQLDI</sequence>
<keyword evidence="9" id="KW-0963">Cytoplasm</keyword>
<comment type="similarity">
    <text evidence="2">Belongs to the ribonuclease III family.</text>
</comment>
<dbReference type="PROSITE" id="PS50142">
    <property type="entry name" value="RNASE_3_2"/>
    <property type="match status" value="1"/>
</dbReference>
<dbReference type="GO" id="GO:0003725">
    <property type="term" value="F:double-stranded RNA binding"/>
    <property type="evidence" value="ECO:0007669"/>
    <property type="project" value="TreeGrafter"/>
</dbReference>
<dbReference type="Gene3D" id="1.10.1520.10">
    <property type="entry name" value="Ribonuclease III domain"/>
    <property type="match status" value="1"/>
</dbReference>
<dbReference type="GO" id="GO:0006397">
    <property type="term" value="P:mRNA processing"/>
    <property type="evidence" value="ECO:0007669"/>
    <property type="project" value="UniProtKB-UniRule"/>
</dbReference>
<dbReference type="GO" id="GO:0006364">
    <property type="term" value="P:rRNA processing"/>
    <property type="evidence" value="ECO:0007669"/>
    <property type="project" value="UniProtKB-UniRule"/>
</dbReference>
<keyword evidence="9" id="KW-0479">Metal-binding</keyword>
<keyword evidence="3 9" id="KW-0698">rRNA processing</keyword>
<dbReference type="GO" id="GO:0046872">
    <property type="term" value="F:metal ion binding"/>
    <property type="evidence" value="ECO:0007669"/>
    <property type="project" value="UniProtKB-KW"/>
</dbReference>
<evidence type="ECO:0000256" key="4">
    <source>
        <dbReference type="ARBA" id="ARBA00022664"/>
    </source>
</evidence>
<comment type="subunit">
    <text evidence="9">Homodimer.</text>
</comment>
<dbReference type="Proteomes" id="UP000178485">
    <property type="component" value="Chromosome i"/>
</dbReference>
<feature type="active site" evidence="9">
    <location>
        <position position="61"/>
    </location>
</feature>
<reference evidence="13 14" key="1">
    <citation type="submission" date="2016-08" db="EMBL/GenBank/DDBJ databases">
        <authorList>
            <person name="Seilhamer J.J."/>
        </authorList>
    </citation>
    <scope>NUCLEOTIDE SEQUENCE [LARGE SCALE GENOMIC DNA]</scope>
    <source>
        <strain evidence="13">ING2-E5A</strain>
    </source>
</reference>
<dbReference type="SUPFAM" id="SSF69065">
    <property type="entry name" value="RNase III domain-like"/>
    <property type="match status" value="1"/>
</dbReference>
<dbReference type="InterPro" id="IPR036389">
    <property type="entry name" value="RNase_III_sf"/>
</dbReference>
<dbReference type="PANTHER" id="PTHR11207">
    <property type="entry name" value="RIBONUCLEASE III"/>
    <property type="match status" value="1"/>
</dbReference>
<dbReference type="FunFam" id="1.10.1520.10:FF:000001">
    <property type="entry name" value="Ribonuclease 3"/>
    <property type="match status" value="1"/>
</dbReference>
<dbReference type="STRING" id="1642646.ING2E5A_0690"/>
<dbReference type="KEGG" id="pmuc:ING2E5A_0690"/>
<feature type="domain" description="RNase III" evidence="12">
    <location>
        <begin position="15"/>
        <end position="140"/>
    </location>
</feature>
<dbReference type="GO" id="GO:0010468">
    <property type="term" value="P:regulation of gene expression"/>
    <property type="evidence" value="ECO:0007669"/>
    <property type="project" value="TreeGrafter"/>
</dbReference>
<dbReference type="InterPro" id="IPR000999">
    <property type="entry name" value="RNase_III_dom"/>
</dbReference>
<dbReference type="GO" id="GO:0004525">
    <property type="term" value="F:ribonuclease III activity"/>
    <property type="evidence" value="ECO:0007669"/>
    <property type="project" value="UniProtKB-UniRule"/>
</dbReference>
<dbReference type="AlphaFoldDB" id="A0A1G4G4Y9"/>
<feature type="domain" description="DRBM" evidence="11">
    <location>
        <begin position="168"/>
        <end position="237"/>
    </location>
</feature>
<feature type="binding site" evidence="9">
    <location>
        <position position="129"/>
    </location>
    <ligand>
        <name>Mg(2+)</name>
        <dbReference type="ChEBI" id="CHEBI:18420"/>
    </ligand>
</feature>
<gene>
    <name evidence="9 13" type="primary">rnc</name>
    <name evidence="13" type="ORF">ING2E5A_0690</name>
</gene>
<dbReference type="HAMAP" id="MF_00104">
    <property type="entry name" value="RNase_III"/>
    <property type="match status" value="1"/>
</dbReference>
<keyword evidence="14" id="KW-1185">Reference proteome</keyword>
<keyword evidence="6 9" id="KW-0255">Endonuclease</keyword>
<comment type="catalytic activity">
    <reaction evidence="1 9">
        <text>Endonucleolytic cleavage to 5'-phosphomonoester.</text>
        <dbReference type="EC" id="3.1.26.3"/>
    </reaction>
</comment>
<dbReference type="SMART" id="SM00535">
    <property type="entry name" value="RIBOc"/>
    <property type="match status" value="1"/>
</dbReference>
<dbReference type="InterPro" id="IPR014720">
    <property type="entry name" value="dsRBD_dom"/>
</dbReference>
<dbReference type="Pfam" id="PF14622">
    <property type="entry name" value="Ribonucleas_3_3"/>
    <property type="match status" value="1"/>
</dbReference>
<dbReference type="GO" id="GO:0019843">
    <property type="term" value="F:rRNA binding"/>
    <property type="evidence" value="ECO:0007669"/>
    <property type="project" value="UniProtKB-KW"/>
</dbReference>
<dbReference type="NCBIfam" id="TIGR02191">
    <property type="entry name" value="RNaseIII"/>
    <property type="match status" value="1"/>
</dbReference>
<dbReference type="PROSITE" id="PS00517">
    <property type="entry name" value="RNASE_3_1"/>
    <property type="match status" value="1"/>
</dbReference>
<evidence type="ECO:0000256" key="3">
    <source>
        <dbReference type="ARBA" id="ARBA00022552"/>
    </source>
</evidence>
<keyword evidence="8 9" id="KW-0694">RNA-binding</keyword>
<dbReference type="PROSITE" id="PS50137">
    <property type="entry name" value="DS_RBD"/>
    <property type="match status" value="1"/>
</dbReference>
<dbReference type="SUPFAM" id="SSF54768">
    <property type="entry name" value="dsRNA-binding domain-like"/>
    <property type="match status" value="1"/>
</dbReference>
<dbReference type="EC" id="3.1.26.3" evidence="9"/>
<evidence type="ECO:0000256" key="8">
    <source>
        <dbReference type="ARBA" id="ARBA00022884"/>
    </source>
</evidence>
<dbReference type="Gene3D" id="3.30.160.20">
    <property type="match status" value="1"/>
</dbReference>